<feature type="domain" description="Fe/B12 periplasmic-binding" evidence="7">
    <location>
        <begin position="89"/>
        <end position="357"/>
    </location>
</feature>
<evidence type="ECO:0000259" key="7">
    <source>
        <dbReference type="PROSITE" id="PS50983"/>
    </source>
</evidence>
<dbReference type="RefSeq" id="WP_208849059.1">
    <property type="nucleotide sequence ID" value="NZ_JAGGDJ010000016.1"/>
</dbReference>
<evidence type="ECO:0000256" key="6">
    <source>
        <dbReference type="SAM" id="SignalP"/>
    </source>
</evidence>
<evidence type="ECO:0000313" key="8">
    <source>
        <dbReference type="EMBL" id="MBO7746273.1"/>
    </source>
</evidence>
<dbReference type="EMBL" id="JAGGDJ010000016">
    <property type="protein sequence ID" value="MBO7746273.1"/>
    <property type="molecule type" value="Genomic_DNA"/>
</dbReference>
<gene>
    <name evidence="8" type="ORF">I8J29_18855</name>
</gene>
<sequence>MSVRFNLLPFLISLICLMLVVGACSGANNAGKSGAAGNASENTSAGTGTEGNAAKNNAASNGSGTDKAAFPRTIQTANGDVTIQAQPKRVAVVHWGYIEPMLVFHLPSIGLSLPFTEAQSSLKTEEYKPFAANFEEIETVGENTQVNMEKLLAYAPDLIIAGNATNKDIAAELAKIAPTVMIDEQATDVWTDWPALVAKFGEILGQEDTAAQYVARFNDLLKAAKEKLAGLNGSVAFVQVRDKTVWLQGTKYMPEYYDGMGLKPPASEAMTADGAEISLEGLAKVNPDYLFLGYFNYEDKSMPAATDEWEKSGVWNTLKAVKDKHVYGFKGALGLGYGPIGQTYGVKAVLDALTGEQTP</sequence>
<keyword evidence="3" id="KW-0813">Transport</keyword>
<accession>A0ABS3WD80</accession>
<evidence type="ECO:0000256" key="4">
    <source>
        <dbReference type="ARBA" id="ARBA00022729"/>
    </source>
</evidence>
<dbReference type="Gene3D" id="3.40.50.1980">
    <property type="entry name" value="Nitrogenase molybdenum iron protein domain"/>
    <property type="match status" value="2"/>
</dbReference>
<dbReference type="PROSITE" id="PS50983">
    <property type="entry name" value="FE_B12_PBP"/>
    <property type="match status" value="1"/>
</dbReference>
<protein>
    <submittedName>
        <fullName evidence="8">ABC transporter substrate-binding protein</fullName>
    </submittedName>
</protein>
<evidence type="ECO:0000256" key="3">
    <source>
        <dbReference type="ARBA" id="ARBA00022448"/>
    </source>
</evidence>
<reference evidence="8 9" key="1">
    <citation type="submission" date="2021-03" db="EMBL/GenBank/DDBJ databases">
        <title>Paenibacillus artemisicola MWE-103 whole genome sequence.</title>
        <authorList>
            <person name="Ham Y.J."/>
        </authorList>
    </citation>
    <scope>NUCLEOTIDE SEQUENCE [LARGE SCALE GENOMIC DNA]</scope>
    <source>
        <strain evidence="8 9">MWE-103</strain>
    </source>
</reference>
<evidence type="ECO:0000256" key="2">
    <source>
        <dbReference type="ARBA" id="ARBA00008814"/>
    </source>
</evidence>
<feature type="compositionally biased region" description="Low complexity" evidence="5">
    <location>
        <begin position="51"/>
        <end position="64"/>
    </location>
</feature>
<dbReference type="Proteomes" id="UP000670947">
    <property type="component" value="Unassembled WGS sequence"/>
</dbReference>
<comment type="similarity">
    <text evidence="2">Belongs to the bacterial solute-binding protein 8 family.</text>
</comment>
<feature type="signal peptide" evidence="6">
    <location>
        <begin position="1"/>
        <end position="26"/>
    </location>
</feature>
<evidence type="ECO:0000313" key="9">
    <source>
        <dbReference type="Proteomes" id="UP000670947"/>
    </source>
</evidence>
<comment type="subcellular location">
    <subcellularLocation>
        <location evidence="1">Cell envelope</location>
    </subcellularLocation>
</comment>
<feature type="region of interest" description="Disordered" evidence="5">
    <location>
        <begin position="32"/>
        <end position="69"/>
    </location>
</feature>
<dbReference type="PANTHER" id="PTHR30532:SF24">
    <property type="entry name" value="FERRIC ENTEROBACTIN-BINDING PERIPLASMIC PROTEIN FEPB"/>
    <property type="match status" value="1"/>
</dbReference>
<keyword evidence="4 6" id="KW-0732">Signal</keyword>
<dbReference type="InterPro" id="IPR051313">
    <property type="entry name" value="Bact_iron-sidero_bind"/>
</dbReference>
<name>A0ABS3WD80_9BACL</name>
<keyword evidence="9" id="KW-1185">Reference proteome</keyword>
<evidence type="ECO:0000256" key="1">
    <source>
        <dbReference type="ARBA" id="ARBA00004196"/>
    </source>
</evidence>
<dbReference type="PANTHER" id="PTHR30532">
    <property type="entry name" value="IRON III DICITRATE-BINDING PERIPLASMIC PROTEIN"/>
    <property type="match status" value="1"/>
</dbReference>
<organism evidence="8 9">
    <name type="scientific">Paenibacillus artemisiicola</name>
    <dbReference type="NCBI Taxonomy" id="1172618"/>
    <lineage>
        <taxon>Bacteria</taxon>
        <taxon>Bacillati</taxon>
        <taxon>Bacillota</taxon>
        <taxon>Bacilli</taxon>
        <taxon>Bacillales</taxon>
        <taxon>Paenibacillaceae</taxon>
        <taxon>Paenibacillus</taxon>
    </lineage>
</organism>
<dbReference type="InterPro" id="IPR002491">
    <property type="entry name" value="ABC_transptr_periplasmic_BD"/>
</dbReference>
<evidence type="ECO:0000256" key="5">
    <source>
        <dbReference type="SAM" id="MobiDB-lite"/>
    </source>
</evidence>
<proteinExistence type="inferred from homology"/>
<comment type="caution">
    <text evidence="8">The sequence shown here is derived from an EMBL/GenBank/DDBJ whole genome shotgun (WGS) entry which is preliminary data.</text>
</comment>
<feature type="chain" id="PRO_5046897504" evidence="6">
    <location>
        <begin position="27"/>
        <end position="359"/>
    </location>
</feature>
<dbReference type="Pfam" id="PF01497">
    <property type="entry name" value="Peripla_BP_2"/>
    <property type="match status" value="1"/>
</dbReference>
<dbReference type="PROSITE" id="PS51257">
    <property type="entry name" value="PROKAR_LIPOPROTEIN"/>
    <property type="match status" value="1"/>
</dbReference>
<dbReference type="SUPFAM" id="SSF53807">
    <property type="entry name" value="Helical backbone' metal receptor"/>
    <property type="match status" value="1"/>
</dbReference>